<reference evidence="10 11" key="1">
    <citation type="journal article" date="2014" name="Int. J. Syst. Evol. Microbiol.">
        <title>Solimonas terrae sp. nov., isolated from soil.</title>
        <authorList>
            <person name="Kim S.J."/>
            <person name="Moon J.Y."/>
            <person name="Weon H.Y."/>
            <person name="Ahn J.H."/>
            <person name="Chen W.M."/>
            <person name="Kwon S.W."/>
        </authorList>
    </citation>
    <scope>NUCLEOTIDE SEQUENCE [LARGE SCALE GENOMIC DNA]</scope>
    <source>
        <strain evidence="10 11">KIS83-12</strain>
    </source>
</reference>
<dbReference type="Pfam" id="PF02565">
    <property type="entry name" value="RecO_C"/>
    <property type="match status" value="1"/>
</dbReference>
<evidence type="ECO:0000256" key="5">
    <source>
        <dbReference type="ARBA" id="ARBA00023172"/>
    </source>
</evidence>
<comment type="function">
    <text evidence="1 8">Involved in DNA repair and RecF pathway recombination.</text>
</comment>
<evidence type="ECO:0000256" key="2">
    <source>
        <dbReference type="ARBA" id="ARBA00007452"/>
    </source>
</evidence>
<dbReference type="InterPro" id="IPR042242">
    <property type="entry name" value="RecO_C"/>
</dbReference>
<sequence length="230" mass="25599">MRERIALEPAYLLNSRPYQDSSLLLEAYTRSHGRLGLVARGARGPKSKLRGLLQPFAPLLLSWSMAGELGTLSGAEAAGPPLPLQGERVFYGWYLNELMVRLLQRQDAHPVLFEAYALAIQQLPGEMEAAQDALRIFERDLLAEIGYGLLLPDELQAELHYRYHAEHGPMPVAAGVAGSYRGISLIELRDGLFSSALARSECRRLLRESIAAQLGGRPLETPRLLREMRK</sequence>
<dbReference type="PANTHER" id="PTHR33991">
    <property type="entry name" value="DNA REPAIR PROTEIN RECO"/>
    <property type="match status" value="1"/>
</dbReference>
<dbReference type="GO" id="GO:0043590">
    <property type="term" value="C:bacterial nucleoid"/>
    <property type="evidence" value="ECO:0007669"/>
    <property type="project" value="TreeGrafter"/>
</dbReference>
<proteinExistence type="inferred from homology"/>
<accession>A0A6M2BPP1</accession>
<evidence type="ECO:0000313" key="10">
    <source>
        <dbReference type="EMBL" id="NGY04448.1"/>
    </source>
</evidence>
<dbReference type="NCBIfam" id="TIGR00613">
    <property type="entry name" value="reco"/>
    <property type="match status" value="1"/>
</dbReference>
<dbReference type="SUPFAM" id="SSF50249">
    <property type="entry name" value="Nucleic acid-binding proteins"/>
    <property type="match status" value="1"/>
</dbReference>
<feature type="domain" description="DNA replication/recombination mediator RecO N-terminal" evidence="9">
    <location>
        <begin position="8"/>
        <end position="78"/>
    </location>
</feature>
<evidence type="ECO:0000313" key="11">
    <source>
        <dbReference type="Proteomes" id="UP000472676"/>
    </source>
</evidence>
<evidence type="ECO:0000256" key="1">
    <source>
        <dbReference type="ARBA" id="ARBA00003065"/>
    </source>
</evidence>
<dbReference type="GO" id="GO:0006310">
    <property type="term" value="P:DNA recombination"/>
    <property type="evidence" value="ECO:0007669"/>
    <property type="project" value="UniProtKB-UniRule"/>
</dbReference>
<keyword evidence="6 8" id="KW-0234">DNA repair</keyword>
<dbReference type="Gene3D" id="2.40.50.140">
    <property type="entry name" value="Nucleic acid-binding proteins"/>
    <property type="match status" value="1"/>
</dbReference>
<dbReference type="InterPro" id="IPR012340">
    <property type="entry name" value="NA-bd_OB-fold"/>
</dbReference>
<evidence type="ECO:0000256" key="3">
    <source>
        <dbReference type="ARBA" id="ARBA00021310"/>
    </source>
</evidence>
<evidence type="ECO:0000256" key="7">
    <source>
        <dbReference type="ARBA" id="ARBA00033409"/>
    </source>
</evidence>
<gene>
    <name evidence="8 10" type="primary">recO</name>
    <name evidence="10" type="ORF">G7Y85_06715</name>
</gene>
<dbReference type="InterPro" id="IPR022572">
    <property type="entry name" value="DNA_rep/recomb_RecO_N"/>
</dbReference>
<comment type="similarity">
    <text evidence="2 8">Belongs to the RecO family.</text>
</comment>
<dbReference type="Gene3D" id="1.20.1440.120">
    <property type="entry name" value="Recombination protein O, C-terminal domain"/>
    <property type="match status" value="1"/>
</dbReference>
<dbReference type="PANTHER" id="PTHR33991:SF1">
    <property type="entry name" value="DNA REPAIR PROTEIN RECO"/>
    <property type="match status" value="1"/>
</dbReference>
<dbReference type="AlphaFoldDB" id="A0A6M2BPP1"/>
<evidence type="ECO:0000256" key="8">
    <source>
        <dbReference type="HAMAP-Rule" id="MF_00201"/>
    </source>
</evidence>
<organism evidence="10 11">
    <name type="scientific">Solimonas terrae</name>
    <dbReference type="NCBI Taxonomy" id="1396819"/>
    <lineage>
        <taxon>Bacteria</taxon>
        <taxon>Pseudomonadati</taxon>
        <taxon>Pseudomonadota</taxon>
        <taxon>Gammaproteobacteria</taxon>
        <taxon>Nevskiales</taxon>
        <taxon>Nevskiaceae</taxon>
        <taxon>Solimonas</taxon>
    </lineage>
</organism>
<keyword evidence="5 8" id="KW-0233">DNA recombination</keyword>
<name>A0A6M2BPP1_9GAMM</name>
<evidence type="ECO:0000259" key="9">
    <source>
        <dbReference type="Pfam" id="PF11967"/>
    </source>
</evidence>
<dbReference type="HAMAP" id="MF_00201">
    <property type="entry name" value="RecO"/>
    <property type="match status" value="1"/>
</dbReference>
<dbReference type="InterPro" id="IPR003717">
    <property type="entry name" value="RecO"/>
</dbReference>
<keyword evidence="4 8" id="KW-0227">DNA damage</keyword>
<keyword evidence="11" id="KW-1185">Reference proteome</keyword>
<dbReference type="RefSeq" id="WP_166253839.1">
    <property type="nucleotide sequence ID" value="NZ_JAAMOW010000003.1"/>
</dbReference>
<dbReference type="Pfam" id="PF11967">
    <property type="entry name" value="RecO_N"/>
    <property type="match status" value="1"/>
</dbReference>
<protein>
    <recommendedName>
        <fullName evidence="3 8">DNA repair protein RecO</fullName>
    </recommendedName>
    <alternativeName>
        <fullName evidence="7 8">Recombination protein O</fullName>
    </alternativeName>
</protein>
<dbReference type="EMBL" id="JAAMOW010000003">
    <property type="protein sequence ID" value="NGY04448.1"/>
    <property type="molecule type" value="Genomic_DNA"/>
</dbReference>
<comment type="caution">
    <text evidence="10">The sequence shown here is derived from an EMBL/GenBank/DDBJ whole genome shotgun (WGS) entry which is preliminary data.</text>
</comment>
<dbReference type="Proteomes" id="UP000472676">
    <property type="component" value="Unassembled WGS sequence"/>
</dbReference>
<evidence type="ECO:0000256" key="6">
    <source>
        <dbReference type="ARBA" id="ARBA00023204"/>
    </source>
</evidence>
<dbReference type="GO" id="GO:0006302">
    <property type="term" value="P:double-strand break repair"/>
    <property type="evidence" value="ECO:0007669"/>
    <property type="project" value="TreeGrafter"/>
</dbReference>
<evidence type="ECO:0000256" key="4">
    <source>
        <dbReference type="ARBA" id="ARBA00022763"/>
    </source>
</evidence>